<protein>
    <recommendedName>
        <fullName evidence="2">AB hydrolase-1 domain-containing protein</fullName>
    </recommendedName>
</protein>
<dbReference type="Gene3D" id="3.40.50.1820">
    <property type="entry name" value="alpha/beta hydrolase"/>
    <property type="match status" value="1"/>
</dbReference>
<name>A0A8J5GPW7_ZINOF</name>
<keyword evidence="1" id="KW-1133">Transmembrane helix</keyword>
<keyword evidence="1" id="KW-0812">Transmembrane</keyword>
<evidence type="ECO:0000313" key="5">
    <source>
        <dbReference type="Proteomes" id="UP000734854"/>
    </source>
</evidence>
<dbReference type="EMBL" id="JACMSC010000008">
    <property type="protein sequence ID" value="KAG6510457.1"/>
    <property type="molecule type" value="Genomic_DNA"/>
</dbReference>
<accession>A0A8J5GPW7</accession>
<dbReference type="Proteomes" id="UP000734854">
    <property type="component" value="Unassembled WGS sequence"/>
</dbReference>
<dbReference type="InterPro" id="IPR029058">
    <property type="entry name" value="AB_hydrolase_fold"/>
</dbReference>
<feature type="domain" description="AB hydrolase-1" evidence="2">
    <location>
        <begin position="97"/>
        <end position="185"/>
    </location>
</feature>
<comment type="caution">
    <text evidence="3">The sequence shown here is derived from an EMBL/GenBank/DDBJ whole genome shotgun (WGS) entry which is preliminary data.</text>
</comment>
<dbReference type="PANTHER" id="PTHR45763">
    <property type="entry name" value="HYDROLASE, ALPHA/BETA FOLD FAMILY PROTEIN, EXPRESSED-RELATED"/>
    <property type="match status" value="1"/>
</dbReference>
<evidence type="ECO:0000256" key="1">
    <source>
        <dbReference type="SAM" id="Phobius"/>
    </source>
</evidence>
<evidence type="ECO:0000259" key="2">
    <source>
        <dbReference type="Pfam" id="PF00561"/>
    </source>
</evidence>
<feature type="transmembrane region" description="Helical" evidence="1">
    <location>
        <begin position="27"/>
        <end position="49"/>
    </location>
</feature>
<evidence type="ECO:0000313" key="4">
    <source>
        <dbReference type="EMBL" id="KAG6514179.1"/>
    </source>
</evidence>
<proteinExistence type="predicted"/>
<dbReference type="EMBL" id="JACMSC010000007">
    <property type="protein sequence ID" value="KAG6514179.1"/>
    <property type="molecule type" value="Genomic_DNA"/>
</dbReference>
<reference evidence="3 5" key="1">
    <citation type="submission" date="2020-08" db="EMBL/GenBank/DDBJ databases">
        <title>Plant Genome Project.</title>
        <authorList>
            <person name="Zhang R.-G."/>
        </authorList>
    </citation>
    <scope>NUCLEOTIDE SEQUENCE [LARGE SCALE GENOMIC DNA]</scope>
    <source>
        <tissue evidence="3">Rhizome</tissue>
    </source>
</reference>
<dbReference type="InterPro" id="IPR000073">
    <property type="entry name" value="AB_hydrolase_1"/>
</dbReference>
<sequence>MPGPSRKVSAASARAHTRKNARAGSSFLSGGMMLNFSIILFVGLIAWSYHLIQPPPAKICGSKDGPPVTASRIKLKDGRHLAYLENGVLKEKAKYKIVFIHGFDCCRYDVFPISPALIEELGIYMLSFDRAGYGQSDPNPKMTEKSIALDIEELAHQLELGPKFYVIGFSMGGEFTWTTLKYIPHRYGPVS</sequence>
<keyword evidence="5" id="KW-1185">Reference proteome</keyword>
<dbReference type="Pfam" id="PF00561">
    <property type="entry name" value="Abhydrolase_1"/>
    <property type="match status" value="1"/>
</dbReference>
<gene>
    <name evidence="4" type="ORF">ZIOFF_024521</name>
    <name evidence="3" type="ORF">ZIOFF_028480</name>
</gene>
<dbReference type="AlphaFoldDB" id="A0A8J5GPW7"/>
<dbReference type="SUPFAM" id="SSF53474">
    <property type="entry name" value="alpha/beta-Hydrolases"/>
    <property type="match status" value="1"/>
</dbReference>
<organism evidence="3 5">
    <name type="scientific">Zingiber officinale</name>
    <name type="common">Ginger</name>
    <name type="synonym">Amomum zingiber</name>
    <dbReference type="NCBI Taxonomy" id="94328"/>
    <lineage>
        <taxon>Eukaryota</taxon>
        <taxon>Viridiplantae</taxon>
        <taxon>Streptophyta</taxon>
        <taxon>Embryophyta</taxon>
        <taxon>Tracheophyta</taxon>
        <taxon>Spermatophyta</taxon>
        <taxon>Magnoliopsida</taxon>
        <taxon>Liliopsida</taxon>
        <taxon>Zingiberales</taxon>
        <taxon>Zingiberaceae</taxon>
        <taxon>Zingiber</taxon>
    </lineage>
</organism>
<evidence type="ECO:0000313" key="3">
    <source>
        <dbReference type="EMBL" id="KAG6510457.1"/>
    </source>
</evidence>
<dbReference type="PANTHER" id="PTHR45763:SF51">
    <property type="entry name" value="ALPHA_BETA-HYDROLASES SUPERFAMILY PROTEIN"/>
    <property type="match status" value="1"/>
</dbReference>
<keyword evidence="1" id="KW-0472">Membrane</keyword>